<feature type="compositionally biased region" description="Low complexity" evidence="5">
    <location>
        <begin position="148"/>
        <end position="161"/>
    </location>
</feature>
<reference evidence="7" key="1">
    <citation type="journal article" date="2023" name="Mol. Phylogenet. Evol.">
        <title>Genome-scale phylogeny and comparative genomics of the fungal order Sordariales.</title>
        <authorList>
            <person name="Hensen N."/>
            <person name="Bonometti L."/>
            <person name="Westerberg I."/>
            <person name="Brannstrom I.O."/>
            <person name="Guillou S."/>
            <person name="Cros-Aarteil S."/>
            <person name="Calhoun S."/>
            <person name="Haridas S."/>
            <person name="Kuo A."/>
            <person name="Mondo S."/>
            <person name="Pangilinan J."/>
            <person name="Riley R."/>
            <person name="LaButti K."/>
            <person name="Andreopoulos B."/>
            <person name="Lipzen A."/>
            <person name="Chen C."/>
            <person name="Yan M."/>
            <person name="Daum C."/>
            <person name="Ng V."/>
            <person name="Clum A."/>
            <person name="Steindorff A."/>
            <person name="Ohm R.A."/>
            <person name="Martin F."/>
            <person name="Silar P."/>
            <person name="Natvig D.O."/>
            <person name="Lalanne C."/>
            <person name="Gautier V."/>
            <person name="Ament-Velasquez S.L."/>
            <person name="Kruys A."/>
            <person name="Hutchinson M.I."/>
            <person name="Powell A.J."/>
            <person name="Barry K."/>
            <person name="Miller A.N."/>
            <person name="Grigoriev I.V."/>
            <person name="Debuchy R."/>
            <person name="Gladieux P."/>
            <person name="Hiltunen Thoren M."/>
            <person name="Johannesson H."/>
        </authorList>
    </citation>
    <scope>NUCLEOTIDE SEQUENCE</scope>
    <source>
        <strain evidence="7">CBS 359.72</strain>
    </source>
</reference>
<dbReference type="InterPro" id="IPR051694">
    <property type="entry name" value="Immunoregulatory_rcpt-like"/>
</dbReference>
<name>A0AAN7CQE1_9PEZI</name>
<keyword evidence="4 6" id="KW-0472">Membrane</keyword>
<evidence type="ECO:0000256" key="2">
    <source>
        <dbReference type="ARBA" id="ARBA00022692"/>
    </source>
</evidence>
<proteinExistence type="predicted"/>
<keyword evidence="8" id="KW-1185">Reference proteome</keyword>
<evidence type="ECO:0000256" key="5">
    <source>
        <dbReference type="SAM" id="MobiDB-lite"/>
    </source>
</evidence>
<gene>
    <name evidence="7" type="ORF">C7999DRAFT_34631</name>
</gene>
<accession>A0AAN7CQE1</accession>
<dbReference type="GO" id="GO:0016020">
    <property type="term" value="C:membrane"/>
    <property type="evidence" value="ECO:0007669"/>
    <property type="project" value="UniProtKB-SubCell"/>
</dbReference>
<evidence type="ECO:0000313" key="8">
    <source>
        <dbReference type="Proteomes" id="UP001303647"/>
    </source>
</evidence>
<evidence type="ECO:0000256" key="4">
    <source>
        <dbReference type="ARBA" id="ARBA00023136"/>
    </source>
</evidence>
<feature type="compositionally biased region" description="Polar residues" evidence="5">
    <location>
        <begin position="136"/>
        <end position="147"/>
    </location>
</feature>
<keyword evidence="2 6" id="KW-0812">Transmembrane</keyword>
<dbReference type="PANTHER" id="PTHR15549">
    <property type="entry name" value="PAIRED IMMUNOGLOBULIN-LIKE TYPE 2 RECEPTOR"/>
    <property type="match status" value="1"/>
</dbReference>
<evidence type="ECO:0000256" key="6">
    <source>
        <dbReference type="SAM" id="Phobius"/>
    </source>
</evidence>
<feature type="region of interest" description="Disordered" evidence="5">
    <location>
        <begin position="136"/>
        <end position="161"/>
    </location>
</feature>
<dbReference type="GO" id="GO:0071944">
    <property type="term" value="C:cell periphery"/>
    <property type="evidence" value="ECO:0007669"/>
    <property type="project" value="UniProtKB-ARBA"/>
</dbReference>
<keyword evidence="3 6" id="KW-1133">Transmembrane helix</keyword>
<protein>
    <submittedName>
        <fullName evidence="7">Uncharacterized protein</fullName>
    </submittedName>
</protein>
<dbReference type="EMBL" id="MU857715">
    <property type="protein sequence ID" value="KAK4245018.1"/>
    <property type="molecule type" value="Genomic_DNA"/>
</dbReference>
<sequence length="273" mass="29582">MSDSDFDVGPPYGFYLRHNGTCPENLVQCSSQSQWKDDYGEWFNCCPKGTVCVDNTCCPTDSGCKMAVESDPHCANNQTWDLYYYEGWFCCMHDTIGYLNSGLYVGDKKTTGFACAEHWMQGEEYDVLVATAKGTPSSSATPTVANTDNTADSKSDSSSSGNNAGAIAGGVIGACAGLALIIALVWFLIRRRRKQVQPMTAVPVGADSTVPNQEYKGTYVELANSHGRWSYPITTVGGSYLAVLTRWPMNCLPIRVDSAGPHYLKALTGLVLL</sequence>
<dbReference type="Proteomes" id="UP001303647">
    <property type="component" value="Unassembled WGS sequence"/>
</dbReference>
<feature type="transmembrane region" description="Helical" evidence="6">
    <location>
        <begin position="164"/>
        <end position="189"/>
    </location>
</feature>
<reference evidence="7" key="2">
    <citation type="submission" date="2023-05" db="EMBL/GenBank/DDBJ databases">
        <authorList>
            <consortium name="Lawrence Berkeley National Laboratory"/>
            <person name="Steindorff A."/>
            <person name="Hensen N."/>
            <person name="Bonometti L."/>
            <person name="Westerberg I."/>
            <person name="Brannstrom I.O."/>
            <person name="Guillou S."/>
            <person name="Cros-Aarteil S."/>
            <person name="Calhoun S."/>
            <person name="Haridas S."/>
            <person name="Kuo A."/>
            <person name="Mondo S."/>
            <person name="Pangilinan J."/>
            <person name="Riley R."/>
            <person name="Labutti K."/>
            <person name="Andreopoulos B."/>
            <person name="Lipzen A."/>
            <person name="Chen C."/>
            <person name="Yanf M."/>
            <person name="Daum C."/>
            <person name="Ng V."/>
            <person name="Clum A."/>
            <person name="Ohm R."/>
            <person name="Martin F."/>
            <person name="Silar P."/>
            <person name="Natvig D."/>
            <person name="Lalanne C."/>
            <person name="Gautier V."/>
            <person name="Ament-Velasquez S.L."/>
            <person name="Kruys A."/>
            <person name="Hutchinson M.I."/>
            <person name="Powell A.J."/>
            <person name="Barry K."/>
            <person name="Miller A.N."/>
            <person name="Grigoriev I.V."/>
            <person name="Debuchy R."/>
            <person name="Gladieux P."/>
            <person name="Thoren M.H."/>
            <person name="Johannesson H."/>
        </authorList>
    </citation>
    <scope>NUCLEOTIDE SEQUENCE</scope>
    <source>
        <strain evidence="7">CBS 359.72</strain>
    </source>
</reference>
<dbReference type="AlphaFoldDB" id="A0AAN7CQE1"/>
<dbReference type="PANTHER" id="PTHR15549:SF27">
    <property type="entry name" value="CHITIN-BINDING TYPE-1 DOMAIN-CONTAINING PROTEIN"/>
    <property type="match status" value="1"/>
</dbReference>
<dbReference type="CDD" id="cd12087">
    <property type="entry name" value="TM_EGFR-like"/>
    <property type="match status" value="1"/>
</dbReference>
<organism evidence="7 8">
    <name type="scientific">Corynascus novoguineensis</name>
    <dbReference type="NCBI Taxonomy" id="1126955"/>
    <lineage>
        <taxon>Eukaryota</taxon>
        <taxon>Fungi</taxon>
        <taxon>Dikarya</taxon>
        <taxon>Ascomycota</taxon>
        <taxon>Pezizomycotina</taxon>
        <taxon>Sordariomycetes</taxon>
        <taxon>Sordariomycetidae</taxon>
        <taxon>Sordariales</taxon>
        <taxon>Chaetomiaceae</taxon>
        <taxon>Corynascus</taxon>
    </lineage>
</organism>
<evidence type="ECO:0000313" key="7">
    <source>
        <dbReference type="EMBL" id="KAK4245018.1"/>
    </source>
</evidence>
<comment type="caution">
    <text evidence="7">The sequence shown here is derived from an EMBL/GenBank/DDBJ whole genome shotgun (WGS) entry which is preliminary data.</text>
</comment>
<evidence type="ECO:0000256" key="3">
    <source>
        <dbReference type="ARBA" id="ARBA00022989"/>
    </source>
</evidence>
<comment type="subcellular location">
    <subcellularLocation>
        <location evidence="1">Membrane</location>
        <topology evidence="1">Single-pass membrane protein</topology>
    </subcellularLocation>
</comment>
<evidence type="ECO:0000256" key="1">
    <source>
        <dbReference type="ARBA" id="ARBA00004167"/>
    </source>
</evidence>